<dbReference type="AlphaFoldDB" id="A0AAV5TFD0"/>
<proteinExistence type="predicted"/>
<feature type="non-terminal residue" evidence="2">
    <location>
        <position position="1"/>
    </location>
</feature>
<sequence>RFQTIYGALVMVTHATLFYLLIWHTKTWSRPVRAGYLLNQAQMLLNDVWTCFLFRIYSLLPYPIIFCDGPACSAFGAANCFVIEHVFAINSICTILFMLFMMQQHIMLPTSKLAFPGWVRVLLMCILYASLFINPISAYITSVEPTNREEILEREELTWIHDFASDVIVLGDIDNCGIYRYAVYVIILSIAVFGPVRIFLVATTIRFLEKQV</sequence>
<name>A0AAV5TFD0_9BILA</name>
<evidence type="ECO:0000313" key="2">
    <source>
        <dbReference type="EMBL" id="GMS91989.1"/>
    </source>
</evidence>
<feature type="transmembrane region" description="Helical" evidence="1">
    <location>
        <begin position="76"/>
        <end position="100"/>
    </location>
</feature>
<evidence type="ECO:0000256" key="1">
    <source>
        <dbReference type="SAM" id="Phobius"/>
    </source>
</evidence>
<protein>
    <recommendedName>
        <fullName evidence="4">G protein-coupled receptor</fullName>
    </recommendedName>
</protein>
<reference evidence="2" key="1">
    <citation type="submission" date="2023-10" db="EMBL/GenBank/DDBJ databases">
        <title>Genome assembly of Pristionchus species.</title>
        <authorList>
            <person name="Yoshida K."/>
            <person name="Sommer R.J."/>
        </authorList>
    </citation>
    <scope>NUCLEOTIDE SEQUENCE</scope>
    <source>
        <strain evidence="2">RS0144</strain>
    </source>
</reference>
<keyword evidence="1" id="KW-0812">Transmembrane</keyword>
<comment type="caution">
    <text evidence="2">The sequence shown here is derived from an EMBL/GenBank/DDBJ whole genome shotgun (WGS) entry which is preliminary data.</text>
</comment>
<dbReference type="PANTHER" id="PTHR45830">
    <property type="entry name" value="SERPENTINE RECEPTOR, CLASS I"/>
    <property type="match status" value="1"/>
</dbReference>
<feature type="transmembrane region" description="Helical" evidence="1">
    <location>
        <begin position="44"/>
        <end position="64"/>
    </location>
</feature>
<feature type="transmembrane region" description="Helical" evidence="1">
    <location>
        <begin position="181"/>
        <end position="208"/>
    </location>
</feature>
<dbReference type="PANTHER" id="PTHR45830:SF15">
    <property type="entry name" value="SERPENTINE RECEPTOR, CLASS I"/>
    <property type="match status" value="1"/>
</dbReference>
<dbReference type="EMBL" id="BTSX01000004">
    <property type="protein sequence ID" value="GMS91989.1"/>
    <property type="molecule type" value="Genomic_DNA"/>
</dbReference>
<keyword evidence="1" id="KW-1133">Transmembrane helix</keyword>
<organism evidence="2 3">
    <name type="scientific">Pristionchus entomophagus</name>
    <dbReference type="NCBI Taxonomy" id="358040"/>
    <lineage>
        <taxon>Eukaryota</taxon>
        <taxon>Metazoa</taxon>
        <taxon>Ecdysozoa</taxon>
        <taxon>Nematoda</taxon>
        <taxon>Chromadorea</taxon>
        <taxon>Rhabditida</taxon>
        <taxon>Rhabditina</taxon>
        <taxon>Diplogasteromorpha</taxon>
        <taxon>Diplogasteroidea</taxon>
        <taxon>Neodiplogasteridae</taxon>
        <taxon>Pristionchus</taxon>
    </lineage>
</organism>
<evidence type="ECO:0000313" key="3">
    <source>
        <dbReference type="Proteomes" id="UP001432027"/>
    </source>
</evidence>
<dbReference type="Proteomes" id="UP001432027">
    <property type="component" value="Unassembled WGS sequence"/>
</dbReference>
<keyword evidence="1" id="KW-0472">Membrane</keyword>
<feature type="transmembrane region" description="Helical" evidence="1">
    <location>
        <begin position="6"/>
        <end position="23"/>
    </location>
</feature>
<accession>A0AAV5TFD0</accession>
<evidence type="ECO:0008006" key="4">
    <source>
        <dbReference type="Google" id="ProtNLM"/>
    </source>
</evidence>
<keyword evidence="3" id="KW-1185">Reference proteome</keyword>
<feature type="transmembrane region" description="Helical" evidence="1">
    <location>
        <begin position="121"/>
        <end position="140"/>
    </location>
</feature>
<gene>
    <name evidence="2" type="ORF">PENTCL1PPCAC_14164</name>
</gene>